<evidence type="ECO:0000259" key="13">
    <source>
        <dbReference type="Pfam" id="PF17749"/>
    </source>
</evidence>
<evidence type="ECO:0000256" key="3">
    <source>
        <dbReference type="ARBA" id="ARBA00022490"/>
    </source>
</evidence>
<feature type="compositionally biased region" description="Basic and acidic residues" evidence="11">
    <location>
        <begin position="229"/>
        <end position="277"/>
    </location>
</feature>
<keyword evidence="6" id="KW-0206">Cytoskeleton</keyword>
<dbReference type="GO" id="GO:0042073">
    <property type="term" value="P:intraciliary transport"/>
    <property type="evidence" value="ECO:0007669"/>
    <property type="project" value="TreeGrafter"/>
</dbReference>
<organism evidence="14 15">
    <name type="scientific">Symbiodinium natans</name>
    <dbReference type="NCBI Taxonomy" id="878477"/>
    <lineage>
        <taxon>Eukaryota</taxon>
        <taxon>Sar</taxon>
        <taxon>Alveolata</taxon>
        <taxon>Dinophyceae</taxon>
        <taxon>Suessiales</taxon>
        <taxon>Symbiodiniaceae</taxon>
        <taxon>Symbiodinium</taxon>
    </lineage>
</organism>
<dbReference type="Pfam" id="PF17749">
    <property type="entry name" value="MIP-T3_C"/>
    <property type="match status" value="1"/>
</dbReference>
<dbReference type="GO" id="GO:0005930">
    <property type="term" value="C:axoneme"/>
    <property type="evidence" value="ECO:0007669"/>
    <property type="project" value="UniProtKB-SubCell"/>
</dbReference>
<dbReference type="InterPro" id="IPR041476">
    <property type="entry name" value="TRAF3IP1_C"/>
</dbReference>
<dbReference type="GO" id="GO:0008017">
    <property type="term" value="F:microtubule binding"/>
    <property type="evidence" value="ECO:0007669"/>
    <property type="project" value="InterPro"/>
</dbReference>
<dbReference type="PANTHER" id="PTHR31363">
    <property type="entry name" value="TRAF3-INTERACTING PROTEIN 1"/>
    <property type="match status" value="1"/>
</dbReference>
<gene>
    <name evidence="14" type="primary">traf3ip1</name>
    <name evidence="14" type="ORF">SNAT2548_LOCUS4018</name>
</gene>
<dbReference type="InterPro" id="IPR042576">
    <property type="entry name" value="TRAF3IP1_N_sf"/>
</dbReference>
<feature type="compositionally biased region" description="Low complexity" evidence="11">
    <location>
        <begin position="202"/>
        <end position="212"/>
    </location>
</feature>
<reference evidence="14" key="1">
    <citation type="submission" date="2021-02" db="EMBL/GenBank/DDBJ databases">
        <authorList>
            <person name="Dougan E. K."/>
            <person name="Rhodes N."/>
            <person name="Thang M."/>
            <person name="Chan C."/>
        </authorList>
    </citation>
    <scope>NUCLEOTIDE SEQUENCE</scope>
</reference>
<evidence type="ECO:0000256" key="7">
    <source>
        <dbReference type="ARBA" id="ARBA00023273"/>
    </source>
</evidence>
<dbReference type="AlphaFoldDB" id="A0A812ICK4"/>
<feature type="compositionally biased region" description="Basic and acidic residues" evidence="11">
    <location>
        <begin position="174"/>
        <end position="201"/>
    </location>
</feature>
<sequence length="563" mass="62050">MAEDYVVATQQTIGTLISKPKMADKYLKKPPFRFLHDLVMEVTRTTGFAQGLYNTEESDAEQLKEKGAKLDFLNKAISATCFALGETIDVSASKIVAGLEPEKTNAWLVKLHQAATSCVGEKSEAAVQRVLSGELIGAAKEKKKKPKEEGAPGAPPPPPEGPAEEAPAAPSADDEAKKEEERKRRAEKKKREEERKRKEAEAAAAAAAAAEPEQPPPEPPAPPQDDEEERKKEEKRRKEEERKRRKEEEKRRLQEEEQRRQEEAAEAAREEERRAAEEAQAAMAHAGMQDDGFQDAPPAPPGALSEGPASGPDEIAQRAQEMLAQQRAADGRPRTAGRKPPKVTSKVTTTEQSTAPTNVPAPVVITEGAAEEEEDMFEAGGAPPGAPPPPPPPTDDGGQHGALVSDLLAEKRKEEERERLKKEEEDTREEFDDGTKGIKMKLRRKKDTGSAMVEVDPVKLGEAIQSLCQAANPLGKSIDLVHQDIANMGKELDHWKQEYREASEAYGQQLKMTEDLLQPLYQKIAELDDKIAEQQAKIRNSRSRISKNDLKVQQLLESVVMVR</sequence>
<feature type="domain" description="TRAF3-interacting protein 1 C-terminal" evidence="13">
    <location>
        <begin position="396"/>
        <end position="559"/>
    </location>
</feature>
<evidence type="ECO:0000256" key="6">
    <source>
        <dbReference type="ARBA" id="ARBA00023212"/>
    </source>
</evidence>
<dbReference type="PANTHER" id="PTHR31363:SF0">
    <property type="entry name" value="TRAF3-INTERACTING PROTEIN 1"/>
    <property type="match status" value="1"/>
</dbReference>
<evidence type="ECO:0000256" key="5">
    <source>
        <dbReference type="ARBA" id="ARBA00023054"/>
    </source>
</evidence>
<dbReference type="InterPro" id="IPR040468">
    <property type="entry name" value="TRAF3IP1_N"/>
</dbReference>
<evidence type="ECO:0000256" key="10">
    <source>
        <dbReference type="SAM" id="Coils"/>
    </source>
</evidence>
<evidence type="ECO:0000259" key="12">
    <source>
        <dbReference type="Pfam" id="PF10243"/>
    </source>
</evidence>
<dbReference type="FunFam" id="1.10.418.50:FF:000001">
    <property type="entry name" value="TRAF3-interacting protein 1 isoform X1"/>
    <property type="match status" value="1"/>
</dbReference>
<keyword evidence="4" id="KW-0970">Cilium biogenesis/degradation</keyword>
<dbReference type="OrthoDB" id="10258914at2759"/>
<dbReference type="GO" id="GO:0060271">
    <property type="term" value="P:cilium assembly"/>
    <property type="evidence" value="ECO:0007669"/>
    <property type="project" value="TreeGrafter"/>
</dbReference>
<name>A0A812ICK4_9DINO</name>
<dbReference type="Proteomes" id="UP000604046">
    <property type="component" value="Unassembled WGS sequence"/>
</dbReference>
<comment type="subcellular location">
    <subcellularLocation>
        <location evidence="2">Cytoplasm</location>
        <location evidence="2">Cytoskeleton</location>
        <location evidence="2">Cilium axoneme</location>
    </subcellularLocation>
    <subcellularLocation>
        <location evidence="1">Cytoplasm</location>
        <location evidence="1">Cytoskeleton</location>
        <location evidence="1">Cilium basal body</location>
    </subcellularLocation>
</comment>
<dbReference type="Pfam" id="PF10243">
    <property type="entry name" value="MIP-T3"/>
    <property type="match status" value="1"/>
</dbReference>
<accession>A0A812ICK4</accession>
<keyword evidence="15" id="KW-1185">Reference proteome</keyword>
<evidence type="ECO:0000256" key="11">
    <source>
        <dbReference type="SAM" id="MobiDB-lite"/>
    </source>
</evidence>
<comment type="caution">
    <text evidence="14">The sequence shown here is derived from an EMBL/GenBank/DDBJ whole genome shotgun (WGS) entry which is preliminary data.</text>
</comment>
<evidence type="ECO:0000313" key="15">
    <source>
        <dbReference type="Proteomes" id="UP000604046"/>
    </source>
</evidence>
<protein>
    <recommendedName>
        <fullName evidence="9">TRAF3-interacting protein 1</fullName>
    </recommendedName>
</protein>
<comment type="similarity">
    <text evidence="8">Belongs to the TRAF3IP1 family.</text>
</comment>
<dbReference type="InterPro" id="IPR018799">
    <property type="entry name" value="TRAF3IP1"/>
</dbReference>
<feature type="compositionally biased region" description="Pro residues" evidence="11">
    <location>
        <begin position="384"/>
        <end position="394"/>
    </location>
</feature>
<keyword evidence="7" id="KW-0966">Cell projection</keyword>
<keyword evidence="5 10" id="KW-0175">Coiled coil</keyword>
<dbReference type="Gene3D" id="1.10.418.50">
    <property type="entry name" value="Microtubule-binding protein MIP-T3"/>
    <property type="match status" value="1"/>
</dbReference>
<dbReference type="GO" id="GO:0036064">
    <property type="term" value="C:ciliary basal body"/>
    <property type="evidence" value="ECO:0007669"/>
    <property type="project" value="TreeGrafter"/>
</dbReference>
<evidence type="ECO:0000256" key="1">
    <source>
        <dbReference type="ARBA" id="ARBA00004120"/>
    </source>
</evidence>
<feature type="domain" description="TRAF3-interacting protein 1 N-terminal" evidence="12">
    <location>
        <begin position="6"/>
        <end position="116"/>
    </location>
</feature>
<dbReference type="GO" id="GO:0070507">
    <property type="term" value="P:regulation of microtubule cytoskeleton organization"/>
    <property type="evidence" value="ECO:0007669"/>
    <property type="project" value="TreeGrafter"/>
</dbReference>
<evidence type="ECO:0000256" key="2">
    <source>
        <dbReference type="ARBA" id="ARBA00004430"/>
    </source>
</evidence>
<evidence type="ECO:0000256" key="4">
    <source>
        <dbReference type="ARBA" id="ARBA00022794"/>
    </source>
</evidence>
<dbReference type="EMBL" id="CAJNDS010000247">
    <property type="protein sequence ID" value="CAE7033620.1"/>
    <property type="molecule type" value="Genomic_DNA"/>
</dbReference>
<feature type="region of interest" description="Disordered" evidence="11">
    <location>
        <begin position="138"/>
        <end position="433"/>
    </location>
</feature>
<evidence type="ECO:0000256" key="9">
    <source>
        <dbReference type="ARBA" id="ARBA00070492"/>
    </source>
</evidence>
<evidence type="ECO:0000313" key="14">
    <source>
        <dbReference type="EMBL" id="CAE7033620.1"/>
    </source>
</evidence>
<dbReference type="GO" id="GO:0030992">
    <property type="term" value="C:intraciliary transport particle B"/>
    <property type="evidence" value="ECO:0007669"/>
    <property type="project" value="TreeGrafter"/>
</dbReference>
<dbReference type="GO" id="GO:0048513">
    <property type="term" value="P:animal organ development"/>
    <property type="evidence" value="ECO:0007669"/>
    <property type="project" value="UniProtKB-ARBA"/>
</dbReference>
<feature type="coiled-coil region" evidence="10">
    <location>
        <begin position="485"/>
        <end position="544"/>
    </location>
</feature>
<feature type="compositionally biased region" description="Basic and acidic residues" evidence="11">
    <location>
        <begin position="408"/>
        <end position="425"/>
    </location>
</feature>
<dbReference type="GO" id="GO:0048731">
    <property type="term" value="P:system development"/>
    <property type="evidence" value="ECO:0007669"/>
    <property type="project" value="UniProtKB-ARBA"/>
</dbReference>
<keyword evidence="3" id="KW-0963">Cytoplasm</keyword>
<evidence type="ECO:0000256" key="8">
    <source>
        <dbReference type="ARBA" id="ARBA00043971"/>
    </source>
</evidence>
<proteinExistence type="inferred from homology"/>
<feature type="compositionally biased region" description="Pro residues" evidence="11">
    <location>
        <begin position="213"/>
        <end position="223"/>
    </location>
</feature>